<organism evidence="7 8">
    <name type="scientific">Halorhodospira neutriphila</name>
    <dbReference type="NCBI Taxonomy" id="168379"/>
    <lineage>
        <taxon>Bacteria</taxon>
        <taxon>Pseudomonadati</taxon>
        <taxon>Pseudomonadota</taxon>
        <taxon>Gammaproteobacteria</taxon>
        <taxon>Chromatiales</taxon>
        <taxon>Ectothiorhodospiraceae</taxon>
        <taxon>Halorhodospira</taxon>
    </lineage>
</organism>
<name>A0ABS1E553_9GAMM</name>
<dbReference type="CDD" id="cd18793">
    <property type="entry name" value="SF2_C_SNF"/>
    <property type="match status" value="1"/>
</dbReference>
<protein>
    <submittedName>
        <fullName evidence="7">Helicase SNF2</fullName>
    </submittedName>
</protein>
<evidence type="ECO:0000259" key="6">
    <source>
        <dbReference type="PROSITE" id="PS51194"/>
    </source>
</evidence>
<dbReference type="Pfam" id="PF00176">
    <property type="entry name" value="SNF2-rel_dom"/>
    <property type="match status" value="1"/>
</dbReference>
<keyword evidence="2 7" id="KW-0547">Nucleotide-binding</keyword>
<dbReference type="InterPro" id="IPR000330">
    <property type="entry name" value="SNF2_N"/>
</dbReference>
<keyword evidence="3" id="KW-0863">Zinc-finger</keyword>
<evidence type="ECO:0000259" key="4">
    <source>
        <dbReference type="PROSITE" id="PS50966"/>
    </source>
</evidence>
<evidence type="ECO:0000256" key="2">
    <source>
        <dbReference type="ARBA" id="ARBA00022806"/>
    </source>
</evidence>
<dbReference type="Pfam" id="PF00271">
    <property type="entry name" value="Helicase_C"/>
    <property type="match status" value="1"/>
</dbReference>
<evidence type="ECO:0000259" key="5">
    <source>
        <dbReference type="PROSITE" id="PS51192"/>
    </source>
</evidence>
<keyword evidence="3" id="KW-0479">Metal-binding</keyword>
<feature type="domain" description="SWIM-type" evidence="4">
    <location>
        <begin position="111"/>
        <end position="145"/>
    </location>
</feature>
<dbReference type="PROSITE" id="PS51194">
    <property type="entry name" value="HELICASE_CTER"/>
    <property type="match status" value="1"/>
</dbReference>
<dbReference type="InterPro" id="IPR001650">
    <property type="entry name" value="Helicase_C-like"/>
</dbReference>
<evidence type="ECO:0000313" key="7">
    <source>
        <dbReference type="EMBL" id="MBK1726334.1"/>
    </source>
</evidence>
<dbReference type="PANTHER" id="PTHR45629:SF7">
    <property type="entry name" value="DNA EXCISION REPAIR PROTEIN ERCC-6-RELATED"/>
    <property type="match status" value="1"/>
</dbReference>
<dbReference type="InterPro" id="IPR049730">
    <property type="entry name" value="SNF2/RAD54-like_C"/>
</dbReference>
<dbReference type="SMART" id="SM00487">
    <property type="entry name" value="DEXDc"/>
    <property type="match status" value="1"/>
</dbReference>
<accession>A0ABS1E553</accession>
<comment type="caution">
    <text evidence="7">The sequence shown here is derived from an EMBL/GenBank/DDBJ whole genome shotgun (WGS) entry which is preliminary data.</text>
</comment>
<evidence type="ECO:0000256" key="1">
    <source>
        <dbReference type="ARBA" id="ARBA00022801"/>
    </source>
</evidence>
<feature type="domain" description="Helicase ATP-binding" evidence="5">
    <location>
        <begin position="720"/>
        <end position="880"/>
    </location>
</feature>
<dbReference type="InterPro" id="IPR022138">
    <property type="entry name" value="DUF3670"/>
</dbReference>
<dbReference type="GO" id="GO:0004386">
    <property type="term" value="F:helicase activity"/>
    <property type="evidence" value="ECO:0007669"/>
    <property type="project" value="UniProtKB-KW"/>
</dbReference>
<keyword evidence="2 7" id="KW-0067">ATP-binding</keyword>
<dbReference type="SMART" id="SM00490">
    <property type="entry name" value="HELICc"/>
    <property type="match status" value="1"/>
</dbReference>
<proteinExistence type="predicted"/>
<keyword evidence="2 7" id="KW-0347">Helicase</keyword>
<dbReference type="Pfam" id="PF12419">
    <property type="entry name" value="DUF3670"/>
    <property type="match status" value="1"/>
</dbReference>
<feature type="domain" description="Helicase C-terminal" evidence="6">
    <location>
        <begin position="1007"/>
        <end position="1163"/>
    </location>
</feature>
<dbReference type="InterPro" id="IPR014001">
    <property type="entry name" value="Helicase_ATP-bd"/>
</dbReference>
<evidence type="ECO:0000313" key="8">
    <source>
        <dbReference type="Proteomes" id="UP000738126"/>
    </source>
</evidence>
<sequence>MTRATFGRTWWGEQWLGALHQIDHTNRLPRGRRYANNGSVQALTIEHGEVSARVKGSRRKPYELRLQIPALEPGQARQLIDTIADDPALLAGLLNRQLDPTVLERAQEAGIPVFPGSWQELAMHCSCPDGAVPCKHLAAAIYLLSREIDADPFLVFQLRGVDLIAALRERGHTIPGSETDGAPPSLAAALSAIAPGPDTLAADPAALTEVDYSRLPDRVDATPDALPDEPPIGGLSSYRKLWRTQMRRVARQAQRELAQAARHDAQEQEAPAEAAALAPEDRPALLLDADGEARIDGCSAATELADLIELLAPLDAERVADLQPEAAALHAAYRAALHLAAAGAAVPWVLAIDRGGTSVLWMPARLDPEVDTLLQALAAGSPEGVLRVADPDVDGRLDRATRVRLLCGLLMDHWIREWSELSASAGADAVADLLFGGGCAWLSDPGQGGTAASLHHWLRRLHLAESARTLVLRIDEPETEAFRLSIEVTEDRDGIGDQAHRSLAEALAEGGPGHGDLLRTTAMLADAYPPLRAYLRDGARTPLPLTLDELPELLFEVLPTLQLLGVRTLLPQSLERLGRPPRATMSLSASEPGSDGHLDANDLFRFDWQVAVGDAVVDPETFEELVADATGLVRFRGQYVYLDPQEIERLRRNLADPPRVDGAELTRIALAGEYGGTPVSLDDSARERIVALQQDIERPPPRSLAADLRPYQQRGFQWLYGNVRAGLGGVIADDMGLGKTVQILALIAQLQDDGELTDRPALVVVPTSLLSNWLREIEQFAPRLSAATYHGPQRRLPGSGEQPDIVLTTYGVARTDAARLRRHSWRLVVVDEAHNLKNPKAAQTKAVKSIPAGARVAMSGTPVENRLTEYWSLMDFCNPGLLGTLKRFTRAYATPIQTHGDQDTAARFRRVTAPFLLRRLKTDRSIITDLPEKIEQDQLCQLTAEQSALYESVVREGLEVIHGTSDTFQRQGLVLQMIQALKQICNHPRQYLKEGDTAAEASGKMQRLLELLDPIHQRHEKAIVFTQFREAGELLQVAIGRATGRQPGFLHGGLSRRQRDALVQRFQQDRIDRVLVLSLKAAGTGLNLTEAAHVIHFDLWWNPAVEAQATDRAYRIGQSQTVQVHRLLTQGTFEERINDMIQSKRALTEMTVADSEQWIGNLDDAELSQVFSLTRDG</sequence>
<keyword evidence="3" id="KW-0862">Zinc</keyword>
<keyword evidence="8" id="KW-1185">Reference proteome</keyword>
<evidence type="ECO:0000256" key="3">
    <source>
        <dbReference type="PROSITE-ProRule" id="PRU00325"/>
    </source>
</evidence>
<dbReference type="InterPro" id="IPR050496">
    <property type="entry name" value="SNF2_RAD54_helicase_repair"/>
</dbReference>
<dbReference type="Gene3D" id="3.40.50.10810">
    <property type="entry name" value="Tandem AAA-ATPase domain"/>
    <property type="match status" value="1"/>
</dbReference>
<dbReference type="InterPro" id="IPR007527">
    <property type="entry name" value="Znf_SWIM"/>
</dbReference>
<dbReference type="RefSeq" id="WP_200257358.1">
    <property type="nucleotide sequence ID" value="NZ_NRSH01000036.1"/>
</dbReference>
<dbReference type="Gene3D" id="3.40.50.300">
    <property type="entry name" value="P-loop containing nucleotide triphosphate hydrolases"/>
    <property type="match status" value="1"/>
</dbReference>
<dbReference type="EMBL" id="NRSH01000036">
    <property type="protein sequence ID" value="MBK1726334.1"/>
    <property type="molecule type" value="Genomic_DNA"/>
</dbReference>
<gene>
    <name evidence="7" type="ORF">CKO13_04695</name>
</gene>
<dbReference type="InterPro" id="IPR038718">
    <property type="entry name" value="SNF2-like_sf"/>
</dbReference>
<reference evidence="7 8" key="1">
    <citation type="journal article" date="2020" name="Microorganisms">
        <title>Osmotic Adaptation and Compatible Solute Biosynthesis of Phototrophic Bacteria as Revealed from Genome Analyses.</title>
        <authorList>
            <person name="Imhoff J.F."/>
            <person name="Rahn T."/>
            <person name="Kunzel S."/>
            <person name="Keller A."/>
            <person name="Neulinger S.C."/>
        </authorList>
    </citation>
    <scope>NUCLEOTIDE SEQUENCE [LARGE SCALE GENOMIC DNA]</scope>
    <source>
        <strain evidence="7 8">DSM 15116</strain>
    </source>
</reference>
<dbReference type="PROSITE" id="PS50966">
    <property type="entry name" value="ZF_SWIM"/>
    <property type="match status" value="1"/>
</dbReference>
<dbReference type="InterPro" id="IPR027417">
    <property type="entry name" value="P-loop_NTPase"/>
</dbReference>
<dbReference type="PROSITE" id="PS51192">
    <property type="entry name" value="HELICASE_ATP_BIND_1"/>
    <property type="match status" value="1"/>
</dbReference>
<dbReference type="SUPFAM" id="SSF52540">
    <property type="entry name" value="P-loop containing nucleoside triphosphate hydrolases"/>
    <property type="match status" value="2"/>
</dbReference>
<dbReference type="Proteomes" id="UP000738126">
    <property type="component" value="Unassembled WGS sequence"/>
</dbReference>
<keyword evidence="1" id="KW-0378">Hydrolase</keyword>
<dbReference type="PANTHER" id="PTHR45629">
    <property type="entry name" value="SNF2/RAD54 FAMILY MEMBER"/>
    <property type="match status" value="1"/>
</dbReference>